<gene>
    <name evidence="1" type="ORF">TO73_0338</name>
</gene>
<organism evidence="1 2">
    <name type="scientific">Thermus aquaticus (strain ATCC BAA-2747 / Y51MC23)</name>
    <dbReference type="NCBI Taxonomy" id="498848"/>
    <lineage>
        <taxon>Bacteria</taxon>
        <taxon>Thermotogati</taxon>
        <taxon>Deinococcota</taxon>
        <taxon>Deinococci</taxon>
        <taxon>Thermales</taxon>
        <taxon>Thermaceae</taxon>
        <taxon>Thermus</taxon>
    </lineage>
</organism>
<keyword evidence="2" id="KW-1185">Reference proteome</keyword>
<evidence type="ECO:0000313" key="2">
    <source>
        <dbReference type="Proteomes" id="UP000058660"/>
    </source>
</evidence>
<proteinExistence type="predicted"/>
<dbReference type="EMBL" id="CP010822">
    <property type="protein sequence ID" value="ALJ90199.1"/>
    <property type="molecule type" value="Genomic_DNA"/>
</dbReference>
<name>A0ABM5VJX6_THEA5</name>
<evidence type="ECO:0000313" key="1">
    <source>
        <dbReference type="EMBL" id="ALJ90199.1"/>
    </source>
</evidence>
<accession>A0ABM5VJX6</accession>
<sequence length="40" mass="4683">MKEMPKAVQEVRVGGRRRRVYQKAKNVRLLYLRPPAGWSG</sequence>
<reference evidence="2" key="1">
    <citation type="journal article" date="2015" name="PLoS ONE">
        <title>Complete Genome Sequence of Thermus aquaticus Y51MC23.</title>
        <authorList>
            <person name="Brumm P.J."/>
            <person name="Monsma S."/>
            <person name="Keough B."/>
            <person name="Jasinovica S."/>
            <person name="Ferguson E."/>
            <person name="Schoenfeld T."/>
            <person name="Lodes M."/>
            <person name="Mead D.A."/>
        </authorList>
    </citation>
    <scope>NUCLEOTIDE SEQUENCE [LARGE SCALE GENOMIC DNA]</scope>
    <source>
        <strain evidence="2">BAA-2747 / Y51MC23</strain>
    </source>
</reference>
<dbReference type="Proteomes" id="UP000058660">
    <property type="component" value="Chromosome"/>
</dbReference>
<protein>
    <submittedName>
        <fullName evidence="1">Uncharacterized protein</fullName>
    </submittedName>
</protein>